<dbReference type="Proteomes" id="UP001232063">
    <property type="component" value="Unassembled WGS sequence"/>
</dbReference>
<evidence type="ECO:0000313" key="1">
    <source>
        <dbReference type="EMBL" id="MDJ1499491.1"/>
    </source>
</evidence>
<dbReference type="EMBL" id="JASJOU010000001">
    <property type="protein sequence ID" value="MDJ1499491.1"/>
    <property type="molecule type" value="Genomic_DNA"/>
</dbReference>
<keyword evidence="2" id="KW-1185">Reference proteome</keyword>
<gene>
    <name evidence="1" type="ORF">QNI22_02480</name>
</gene>
<protein>
    <recommendedName>
        <fullName evidence="3">Transposase IS4-like domain-containing protein</fullName>
    </recommendedName>
</protein>
<reference evidence="1" key="1">
    <citation type="submission" date="2023-05" db="EMBL/GenBank/DDBJ databases">
        <authorList>
            <person name="Zhang X."/>
        </authorList>
    </citation>
    <scope>NUCLEOTIDE SEQUENCE</scope>
    <source>
        <strain evidence="1">BD1B2-1</strain>
    </source>
</reference>
<accession>A0AAE3QWW7</accession>
<comment type="caution">
    <text evidence="1">The sequence shown here is derived from an EMBL/GenBank/DDBJ whole genome shotgun (WGS) entry which is preliminary data.</text>
</comment>
<organism evidence="1 2">
    <name type="scientific">Xanthocytophaga agilis</name>
    <dbReference type="NCBI Taxonomy" id="3048010"/>
    <lineage>
        <taxon>Bacteria</taxon>
        <taxon>Pseudomonadati</taxon>
        <taxon>Bacteroidota</taxon>
        <taxon>Cytophagia</taxon>
        <taxon>Cytophagales</taxon>
        <taxon>Rhodocytophagaceae</taxon>
        <taxon>Xanthocytophaga</taxon>
    </lineage>
</organism>
<name>A0AAE3QWW7_9BACT</name>
<dbReference type="AlphaFoldDB" id="A0AAE3QWW7"/>
<evidence type="ECO:0008006" key="3">
    <source>
        <dbReference type="Google" id="ProtNLM"/>
    </source>
</evidence>
<sequence length="117" mass="13690">MTNRVKHKRVGKHYGKRWKIEYCFKHLKANGFNLEQVAFKDTHKISLLITFVIVVYIQAIQQGILQQKKEPVGQIRYANGNTYRAVSVGLYRVKEKLLSLVNFRSYLVELVPKNNLI</sequence>
<dbReference type="InterPro" id="IPR012337">
    <property type="entry name" value="RNaseH-like_sf"/>
</dbReference>
<proteinExistence type="predicted"/>
<evidence type="ECO:0000313" key="2">
    <source>
        <dbReference type="Proteomes" id="UP001232063"/>
    </source>
</evidence>
<dbReference type="SUPFAM" id="SSF53098">
    <property type="entry name" value="Ribonuclease H-like"/>
    <property type="match status" value="1"/>
</dbReference>